<proteinExistence type="predicted"/>
<dbReference type="Pfam" id="PF01326">
    <property type="entry name" value="PPDK_N"/>
    <property type="match status" value="1"/>
</dbReference>
<feature type="domain" description="Pyruvate phosphate dikinase AMP/ATP-binding" evidence="2">
    <location>
        <begin position="51"/>
        <end position="104"/>
    </location>
</feature>
<dbReference type="InterPro" id="IPR036637">
    <property type="entry name" value="Phosphohistidine_dom_sf"/>
</dbReference>
<dbReference type="InterPro" id="IPR008279">
    <property type="entry name" value="PEP-util_enz_mobile_dom"/>
</dbReference>
<dbReference type="PANTHER" id="PTHR43615:SF1">
    <property type="entry name" value="PPDK_N DOMAIN-CONTAINING PROTEIN"/>
    <property type="match status" value="1"/>
</dbReference>
<dbReference type="SUPFAM" id="SSF52009">
    <property type="entry name" value="Phosphohistidine domain"/>
    <property type="match status" value="1"/>
</dbReference>
<dbReference type="Gene3D" id="3.30.1490.20">
    <property type="entry name" value="ATP-grasp fold, A domain"/>
    <property type="match status" value="1"/>
</dbReference>
<sequence>MMVEKRIVFETKASTLESVGKVIQKANVLPMVRFSVKAWRCDPNCYVNRILESFGEVPLVVRSSALDEDTYYGSNAGAYLSLKNVQGAKEIHDAVGKVIDSYETDSGDNEVFVQPQLVNVKLAGVAFSHDPSTGSPYRVINYSDKGDTDLVTSGMGLARTKVIAAGKACGIKEFDDIVSLLEELADLVDFDSLDIEFAWCADPFELYLLQVRPLNVNSGCVNDFIHSRLLSRIHRRVTQVQQPHVFLYGSRTVLGVMPDWNPAEIIGVRPRPLSLSLYQDLITDSIWAYQRNNYGYKNLRSFPLVVSLGGQPFVDVRVSFNSFLPKEIEGRLAERLVDYYIDSLIKMPALHDKVEFEIVFSCYSFDLDMRLAKLIDHGFSNFELAELKRSLLFLTNKIIGSENALWLSDANKLNSLVERRKRVLDSELDPLSKIYWLLEDCKRYGTLPFAGLARAGFIAVQLLRSLVNVGAFTEHDFHAFMLSINTVSKRMAHDFHCKSKEDFLSEYGHLRPGTYDICSPRYDESPALYFSHVDCAYIPDSSPEFCLTAAHRNKIGCLLIQHGLNVSVDELIYFIKSAIELREYSKFLFTKNLSDALALYKRWGQGLGFSVEDLSYSDIKCVQKLYSGWDDPYSLLEDSISEGKRRYRESCQLWLPSLITKPDDVYNFELTECEPNYVTLGQARGDAVQAEPGKSLNGKIVLIKSADPGYDWVFSHGIAGLITAYGGVNSHMAIRANEQNIPAVIGVGEALFSSWSKAKVISIDCAAKRVEALV</sequence>
<evidence type="ECO:0000313" key="3">
    <source>
        <dbReference type="EMBL" id="MFB9887607.1"/>
    </source>
</evidence>
<dbReference type="Gene3D" id="3.50.30.10">
    <property type="entry name" value="Phosphohistidine domain"/>
    <property type="match status" value="1"/>
</dbReference>
<name>A0ABV5ZE95_9GAMM</name>
<dbReference type="Pfam" id="PF00391">
    <property type="entry name" value="PEP-utilizers"/>
    <property type="match status" value="1"/>
</dbReference>
<keyword evidence="4" id="KW-1185">Reference proteome</keyword>
<evidence type="ECO:0000259" key="2">
    <source>
        <dbReference type="Pfam" id="PF01326"/>
    </source>
</evidence>
<accession>A0ABV5ZE95</accession>
<dbReference type="NCBIfam" id="NF004508">
    <property type="entry name" value="PRK05849.1"/>
    <property type="match status" value="1"/>
</dbReference>
<gene>
    <name evidence="3" type="ORF">ACFFLH_14390</name>
</gene>
<dbReference type="Proteomes" id="UP001589628">
    <property type="component" value="Unassembled WGS sequence"/>
</dbReference>
<feature type="domain" description="PEP-utilising enzyme mobile" evidence="1">
    <location>
        <begin position="698"/>
        <end position="766"/>
    </location>
</feature>
<dbReference type="InterPro" id="IPR013815">
    <property type="entry name" value="ATP_grasp_subdomain_1"/>
</dbReference>
<evidence type="ECO:0000259" key="1">
    <source>
        <dbReference type="Pfam" id="PF00391"/>
    </source>
</evidence>
<organism evidence="3 4">
    <name type="scientific">Balneatrix alpica</name>
    <dbReference type="NCBI Taxonomy" id="75684"/>
    <lineage>
        <taxon>Bacteria</taxon>
        <taxon>Pseudomonadati</taxon>
        <taxon>Pseudomonadota</taxon>
        <taxon>Gammaproteobacteria</taxon>
        <taxon>Oceanospirillales</taxon>
        <taxon>Balneatrichaceae</taxon>
        <taxon>Balneatrix</taxon>
    </lineage>
</organism>
<dbReference type="EMBL" id="JBHLZN010000005">
    <property type="protein sequence ID" value="MFB9887607.1"/>
    <property type="molecule type" value="Genomic_DNA"/>
</dbReference>
<dbReference type="RefSeq" id="WP_211249518.1">
    <property type="nucleotide sequence ID" value="NZ_JBHLZN010000005.1"/>
</dbReference>
<dbReference type="InterPro" id="IPR002192">
    <property type="entry name" value="PPDK_AMP/ATP-bd"/>
</dbReference>
<evidence type="ECO:0000313" key="4">
    <source>
        <dbReference type="Proteomes" id="UP001589628"/>
    </source>
</evidence>
<protein>
    <submittedName>
        <fullName evidence="3">PEP-utilizing enzyme</fullName>
    </submittedName>
</protein>
<dbReference type="Gene3D" id="3.30.470.20">
    <property type="entry name" value="ATP-grasp fold, B domain"/>
    <property type="match status" value="1"/>
</dbReference>
<dbReference type="SUPFAM" id="SSF56059">
    <property type="entry name" value="Glutathione synthetase ATP-binding domain-like"/>
    <property type="match status" value="1"/>
</dbReference>
<reference evidence="3 4" key="1">
    <citation type="submission" date="2024-09" db="EMBL/GenBank/DDBJ databases">
        <authorList>
            <person name="Sun Q."/>
            <person name="Mori K."/>
        </authorList>
    </citation>
    <scope>NUCLEOTIDE SEQUENCE [LARGE SCALE GENOMIC DNA]</scope>
    <source>
        <strain evidence="3 4">ATCC 51285</strain>
    </source>
</reference>
<comment type="caution">
    <text evidence="3">The sequence shown here is derived from an EMBL/GenBank/DDBJ whole genome shotgun (WGS) entry which is preliminary data.</text>
</comment>
<dbReference type="InterPro" id="IPR051549">
    <property type="entry name" value="PEP_Utilizing_Enz"/>
</dbReference>
<dbReference type="PANTHER" id="PTHR43615">
    <property type="entry name" value="PHOSPHOENOLPYRUVATE SYNTHASE-RELATED"/>
    <property type="match status" value="1"/>
</dbReference>